<reference evidence="14 15" key="1">
    <citation type="submission" date="2022-12" db="EMBL/GenBank/DDBJ databases">
        <title>Chromosome-level genome of Tegillarca granosa.</title>
        <authorList>
            <person name="Kim J."/>
        </authorList>
    </citation>
    <scope>NUCLEOTIDE SEQUENCE [LARGE SCALE GENOMIC DNA]</scope>
    <source>
        <strain evidence="14">Teg-2019</strain>
        <tissue evidence="14">Adductor muscle</tissue>
    </source>
</reference>
<dbReference type="InterPro" id="IPR018247">
    <property type="entry name" value="EF_Hand_1_Ca_BS"/>
</dbReference>
<gene>
    <name evidence="14" type="ORF">KUTeg_002351</name>
</gene>
<evidence type="ECO:0000256" key="2">
    <source>
        <dbReference type="ARBA" id="ARBA00013194"/>
    </source>
</evidence>
<keyword evidence="15" id="KW-1185">Reference proteome</keyword>
<feature type="domain" description="PPIase FKBP-type" evidence="12">
    <location>
        <begin position="79"/>
        <end position="167"/>
    </location>
</feature>
<evidence type="ECO:0000256" key="11">
    <source>
        <dbReference type="SAM" id="MobiDB-lite"/>
    </source>
</evidence>
<keyword evidence="8" id="KW-0325">Glycoprotein</keyword>
<feature type="domain" description="EF-hand" evidence="13">
    <location>
        <begin position="182"/>
        <end position="215"/>
    </location>
</feature>
<dbReference type="Gene3D" id="1.10.238.10">
    <property type="entry name" value="EF-hand"/>
    <property type="match status" value="1"/>
</dbReference>
<protein>
    <recommendedName>
        <fullName evidence="2 10">peptidylprolyl isomerase</fullName>
        <ecNumber evidence="2 10">5.2.1.8</ecNumber>
    </recommendedName>
</protein>
<dbReference type="InterPro" id="IPR052273">
    <property type="entry name" value="PPIase_FKBP"/>
</dbReference>
<accession>A0ABQ9FU22</accession>
<dbReference type="SUPFAM" id="SSF54534">
    <property type="entry name" value="FKBP-like"/>
    <property type="match status" value="1"/>
</dbReference>
<dbReference type="PROSITE" id="PS50222">
    <property type="entry name" value="EF_HAND_2"/>
    <property type="match status" value="1"/>
</dbReference>
<dbReference type="PANTHER" id="PTHR46222:SF3">
    <property type="entry name" value="PEPTIDYLPROLYL ISOMERASE"/>
    <property type="match status" value="1"/>
</dbReference>
<dbReference type="Pfam" id="PF00254">
    <property type="entry name" value="FKBP_C"/>
    <property type="match status" value="1"/>
</dbReference>
<evidence type="ECO:0000256" key="10">
    <source>
        <dbReference type="PROSITE-ProRule" id="PRU00277"/>
    </source>
</evidence>
<keyword evidence="5" id="KW-0256">Endoplasmic reticulum</keyword>
<proteinExistence type="predicted"/>
<evidence type="ECO:0000256" key="9">
    <source>
        <dbReference type="ARBA" id="ARBA00023235"/>
    </source>
</evidence>
<dbReference type="EMBL" id="JARBDR010000141">
    <property type="protein sequence ID" value="KAJ8320764.1"/>
    <property type="molecule type" value="Genomic_DNA"/>
</dbReference>
<evidence type="ECO:0000313" key="14">
    <source>
        <dbReference type="EMBL" id="KAJ8320764.1"/>
    </source>
</evidence>
<name>A0ABQ9FU22_TEGGR</name>
<evidence type="ECO:0000256" key="8">
    <source>
        <dbReference type="ARBA" id="ARBA00023180"/>
    </source>
</evidence>
<keyword evidence="6" id="KW-0106">Calcium</keyword>
<dbReference type="InterPro" id="IPR046357">
    <property type="entry name" value="PPIase_dom_sf"/>
</dbReference>
<evidence type="ECO:0000256" key="4">
    <source>
        <dbReference type="ARBA" id="ARBA00022737"/>
    </source>
</evidence>
<dbReference type="PROSITE" id="PS00018">
    <property type="entry name" value="EF_HAND_1"/>
    <property type="match status" value="1"/>
</dbReference>
<evidence type="ECO:0000259" key="13">
    <source>
        <dbReference type="PROSITE" id="PS50222"/>
    </source>
</evidence>
<evidence type="ECO:0000259" key="12">
    <source>
        <dbReference type="PROSITE" id="PS50059"/>
    </source>
</evidence>
<comment type="caution">
    <text evidence="14">The sequence shown here is derived from an EMBL/GenBank/DDBJ whole genome shotgun (WGS) entry which is preliminary data.</text>
</comment>
<dbReference type="InterPro" id="IPR002048">
    <property type="entry name" value="EF_hand_dom"/>
</dbReference>
<evidence type="ECO:0000256" key="6">
    <source>
        <dbReference type="ARBA" id="ARBA00022837"/>
    </source>
</evidence>
<comment type="catalytic activity">
    <reaction evidence="1 10">
        <text>[protein]-peptidylproline (omega=180) = [protein]-peptidylproline (omega=0)</text>
        <dbReference type="Rhea" id="RHEA:16237"/>
        <dbReference type="Rhea" id="RHEA-COMP:10747"/>
        <dbReference type="Rhea" id="RHEA-COMP:10748"/>
        <dbReference type="ChEBI" id="CHEBI:83833"/>
        <dbReference type="ChEBI" id="CHEBI:83834"/>
        <dbReference type="EC" id="5.2.1.8"/>
    </reaction>
</comment>
<feature type="compositionally biased region" description="Polar residues" evidence="11">
    <location>
        <begin position="18"/>
        <end position="37"/>
    </location>
</feature>
<keyword evidence="9 10" id="KW-0413">Isomerase</keyword>
<dbReference type="EC" id="5.2.1.8" evidence="2 10"/>
<dbReference type="InterPro" id="IPR011992">
    <property type="entry name" value="EF-hand-dom_pair"/>
</dbReference>
<evidence type="ECO:0000313" key="15">
    <source>
        <dbReference type="Proteomes" id="UP001217089"/>
    </source>
</evidence>
<dbReference type="InterPro" id="IPR001179">
    <property type="entry name" value="PPIase_FKBP_dom"/>
</dbReference>
<sequence>MSSKSTGKSGKKRKKGANLSQDSESHNKVQIQQVSLNTTQDRSCEHTIFAVFASAGEPELKIEVVSKPEGECEKQSKRGDMLVMHYTGTLEDGKKFDSSKDHGEPFEFQLGVGQVIKGWDQGLLDMCVGEKRKLVIPPELGYGDQGAGESIPGKATLYFEVSEFIKTQKEEAGAPEEGTAEEHTNIVNQIFQHEDKDKDGLISHEEFSGPKHDEL</sequence>
<feature type="region of interest" description="Disordered" evidence="11">
    <location>
        <begin position="1"/>
        <end position="37"/>
    </location>
</feature>
<evidence type="ECO:0000256" key="7">
    <source>
        <dbReference type="ARBA" id="ARBA00023110"/>
    </source>
</evidence>
<dbReference type="Proteomes" id="UP001217089">
    <property type="component" value="Unassembled WGS sequence"/>
</dbReference>
<feature type="region of interest" description="Disordered" evidence="11">
    <location>
        <begin position="192"/>
        <end position="215"/>
    </location>
</feature>
<dbReference type="PROSITE" id="PS50059">
    <property type="entry name" value="FKBP_PPIASE"/>
    <property type="match status" value="1"/>
</dbReference>
<evidence type="ECO:0000256" key="1">
    <source>
        <dbReference type="ARBA" id="ARBA00000971"/>
    </source>
</evidence>
<dbReference type="Gene3D" id="3.10.50.40">
    <property type="match status" value="1"/>
</dbReference>
<keyword evidence="7 10" id="KW-0697">Rotamase</keyword>
<evidence type="ECO:0000256" key="3">
    <source>
        <dbReference type="ARBA" id="ARBA00022729"/>
    </source>
</evidence>
<keyword evidence="4" id="KW-0677">Repeat</keyword>
<keyword evidence="3" id="KW-0732">Signal</keyword>
<dbReference type="PANTHER" id="PTHR46222">
    <property type="entry name" value="PEPTIDYL-PROLYL CIS-TRANS ISOMERASE FKBP7/14"/>
    <property type="match status" value="1"/>
</dbReference>
<evidence type="ECO:0000256" key="5">
    <source>
        <dbReference type="ARBA" id="ARBA00022824"/>
    </source>
</evidence>
<organism evidence="14 15">
    <name type="scientific">Tegillarca granosa</name>
    <name type="common">Malaysian cockle</name>
    <name type="synonym">Anadara granosa</name>
    <dbReference type="NCBI Taxonomy" id="220873"/>
    <lineage>
        <taxon>Eukaryota</taxon>
        <taxon>Metazoa</taxon>
        <taxon>Spiralia</taxon>
        <taxon>Lophotrochozoa</taxon>
        <taxon>Mollusca</taxon>
        <taxon>Bivalvia</taxon>
        <taxon>Autobranchia</taxon>
        <taxon>Pteriomorphia</taxon>
        <taxon>Arcoida</taxon>
        <taxon>Arcoidea</taxon>
        <taxon>Arcidae</taxon>
        <taxon>Tegillarca</taxon>
    </lineage>
</organism>
<dbReference type="SUPFAM" id="SSF47473">
    <property type="entry name" value="EF-hand"/>
    <property type="match status" value="1"/>
</dbReference>